<name>A0A381P8K1_9ZZZZ</name>
<dbReference type="Pfam" id="PF14128">
    <property type="entry name" value="DUF4295"/>
    <property type="match status" value="1"/>
</dbReference>
<sequence length="100" mass="11234">MAKKAVISLQTSSKKLVKAIRVVKKDEDKGYCFVEKMLPQDLVNDWLAGKPIEIKQAQPAKEDPKSEEPAKEDPKSEEPAKEEPKSEEPAKEEPKSEDSK</sequence>
<protein>
    <recommendedName>
        <fullName evidence="3">DUF4295 domain-containing protein</fullName>
    </recommendedName>
</protein>
<reference evidence="2" key="1">
    <citation type="submission" date="2018-05" db="EMBL/GenBank/DDBJ databases">
        <authorList>
            <person name="Lanie J.A."/>
            <person name="Ng W.-L."/>
            <person name="Kazmierczak K.M."/>
            <person name="Andrzejewski T.M."/>
            <person name="Davidsen T.M."/>
            <person name="Wayne K.J."/>
            <person name="Tettelin H."/>
            <person name="Glass J.I."/>
            <person name="Rusch D."/>
            <person name="Podicherti R."/>
            <person name="Tsui H.-C.T."/>
            <person name="Winkler M.E."/>
        </authorList>
    </citation>
    <scope>NUCLEOTIDE SEQUENCE</scope>
</reference>
<gene>
    <name evidence="2" type="ORF">METZ01_LOCUS16129</name>
</gene>
<evidence type="ECO:0000313" key="2">
    <source>
        <dbReference type="EMBL" id="SUZ63275.1"/>
    </source>
</evidence>
<dbReference type="AlphaFoldDB" id="A0A381P8K1"/>
<dbReference type="EMBL" id="UINC01000913">
    <property type="protein sequence ID" value="SUZ63275.1"/>
    <property type="molecule type" value="Genomic_DNA"/>
</dbReference>
<proteinExistence type="predicted"/>
<organism evidence="2">
    <name type="scientific">marine metagenome</name>
    <dbReference type="NCBI Taxonomy" id="408172"/>
    <lineage>
        <taxon>unclassified sequences</taxon>
        <taxon>metagenomes</taxon>
        <taxon>ecological metagenomes</taxon>
    </lineage>
</organism>
<feature type="region of interest" description="Disordered" evidence="1">
    <location>
        <begin position="53"/>
        <end position="100"/>
    </location>
</feature>
<accession>A0A381P8K1</accession>
<evidence type="ECO:0008006" key="3">
    <source>
        <dbReference type="Google" id="ProtNLM"/>
    </source>
</evidence>
<feature type="compositionally biased region" description="Basic and acidic residues" evidence="1">
    <location>
        <begin position="60"/>
        <end position="100"/>
    </location>
</feature>
<dbReference type="InterPro" id="IPR025379">
    <property type="entry name" value="DUF4295"/>
</dbReference>
<evidence type="ECO:0000256" key="1">
    <source>
        <dbReference type="SAM" id="MobiDB-lite"/>
    </source>
</evidence>